<dbReference type="PANTHER" id="PTHR47964">
    <property type="entry name" value="ATP-DEPENDENT DNA HELICASE HOMOLOG RECG, CHLOROPLASTIC"/>
    <property type="match status" value="1"/>
</dbReference>
<evidence type="ECO:0000256" key="6">
    <source>
        <dbReference type="ARBA" id="ARBA00022840"/>
    </source>
</evidence>
<dbReference type="InterPro" id="IPR041471">
    <property type="entry name" value="UvrB_inter"/>
</dbReference>
<keyword evidence="4 9" id="KW-0378">Hydrolase</keyword>
<dbReference type="HAMAP" id="MF_00969">
    <property type="entry name" value="TRCF"/>
    <property type="match status" value="1"/>
</dbReference>
<evidence type="ECO:0000256" key="2">
    <source>
        <dbReference type="ARBA" id="ARBA00022741"/>
    </source>
</evidence>
<keyword evidence="13" id="KW-1185">Reference proteome</keyword>
<dbReference type="SMART" id="SM00982">
    <property type="entry name" value="TRCF"/>
    <property type="match status" value="1"/>
</dbReference>
<reference evidence="13" key="1">
    <citation type="submission" date="2016-10" db="EMBL/GenBank/DDBJ databases">
        <authorList>
            <person name="Varghese N."/>
            <person name="Submissions S."/>
        </authorList>
    </citation>
    <scope>NUCLEOTIDE SEQUENCE [LARGE SCALE GENOMIC DNA]</scope>
    <source>
        <strain evidence="13">DSM 16995</strain>
    </source>
</reference>
<name>A0A1G9I5Y2_9BACT</name>
<dbReference type="Gene3D" id="3.40.50.11180">
    <property type="match status" value="1"/>
</dbReference>
<dbReference type="GO" id="GO:0003678">
    <property type="term" value="F:DNA helicase activity"/>
    <property type="evidence" value="ECO:0007669"/>
    <property type="project" value="TreeGrafter"/>
</dbReference>
<dbReference type="InterPro" id="IPR027417">
    <property type="entry name" value="P-loop_NTPase"/>
</dbReference>
<evidence type="ECO:0000256" key="8">
    <source>
        <dbReference type="ARBA" id="ARBA00023204"/>
    </source>
</evidence>
<dbReference type="Gene3D" id="2.40.10.170">
    <property type="match status" value="1"/>
</dbReference>
<dbReference type="NCBIfam" id="TIGR00580">
    <property type="entry name" value="mfd"/>
    <property type="match status" value="1"/>
</dbReference>
<dbReference type="PROSITE" id="PS51194">
    <property type="entry name" value="HELICASE_CTER"/>
    <property type="match status" value="1"/>
</dbReference>
<dbReference type="InterPro" id="IPR037235">
    <property type="entry name" value="TRCF-like_C_D7"/>
</dbReference>
<keyword evidence="3 9" id="KW-0227">DNA damage</keyword>
<dbReference type="EMBL" id="FNGA01000003">
    <property type="protein sequence ID" value="SDL20274.1"/>
    <property type="molecule type" value="Genomic_DNA"/>
</dbReference>
<comment type="function">
    <text evidence="9">Couples transcription and DNA repair by recognizing RNA polymerase (RNAP) stalled at DNA lesions. Mediates ATP-dependent release of RNAP and its truncated transcript from the DNA, and recruitment of nucleotide excision repair machinery to the damaged site.</text>
</comment>
<keyword evidence="5 12" id="KW-0347">Helicase</keyword>
<evidence type="ECO:0000313" key="13">
    <source>
        <dbReference type="Proteomes" id="UP000199053"/>
    </source>
</evidence>
<keyword evidence="7 9" id="KW-0238">DNA-binding</keyword>
<dbReference type="GO" id="GO:0005524">
    <property type="term" value="F:ATP binding"/>
    <property type="evidence" value="ECO:0007669"/>
    <property type="project" value="UniProtKB-UniRule"/>
</dbReference>
<evidence type="ECO:0000256" key="1">
    <source>
        <dbReference type="ARBA" id="ARBA00022490"/>
    </source>
</evidence>
<dbReference type="PROSITE" id="PS51192">
    <property type="entry name" value="HELICASE_ATP_BIND_1"/>
    <property type="match status" value="1"/>
</dbReference>
<evidence type="ECO:0000256" key="3">
    <source>
        <dbReference type="ARBA" id="ARBA00022763"/>
    </source>
</evidence>
<dbReference type="Pfam" id="PF17757">
    <property type="entry name" value="UvrB_inter"/>
    <property type="match status" value="1"/>
</dbReference>
<dbReference type="Gene3D" id="3.30.2060.10">
    <property type="entry name" value="Penicillin-binding protein 1b domain"/>
    <property type="match status" value="1"/>
</dbReference>
<dbReference type="SMART" id="SM01058">
    <property type="entry name" value="CarD_TRCF"/>
    <property type="match status" value="1"/>
</dbReference>
<evidence type="ECO:0000259" key="11">
    <source>
        <dbReference type="PROSITE" id="PS51194"/>
    </source>
</evidence>
<proteinExistence type="inferred from homology"/>
<feature type="domain" description="Helicase C-terminal" evidence="11">
    <location>
        <begin position="802"/>
        <end position="960"/>
    </location>
</feature>
<dbReference type="SMART" id="SM00490">
    <property type="entry name" value="HELICc"/>
    <property type="match status" value="1"/>
</dbReference>
<dbReference type="InterPro" id="IPR004576">
    <property type="entry name" value="Mfd"/>
</dbReference>
<dbReference type="CDD" id="cd17991">
    <property type="entry name" value="DEXHc_TRCF"/>
    <property type="match status" value="1"/>
</dbReference>
<dbReference type="GO" id="GO:0006355">
    <property type="term" value="P:regulation of DNA-templated transcription"/>
    <property type="evidence" value="ECO:0007669"/>
    <property type="project" value="UniProtKB-UniRule"/>
</dbReference>
<accession>A0A1G9I5Y2</accession>
<evidence type="ECO:0000259" key="10">
    <source>
        <dbReference type="PROSITE" id="PS51192"/>
    </source>
</evidence>
<keyword evidence="6 9" id="KW-0067">ATP-binding</keyword>
<comment type="similarity">
    <text evidence="9">In the C-terminal section; belongs to the helicase family. RecG subfamily.</text>
</comment>
<comment type="subcellular location">
    <subcellularLocation>
        <location evidence="9">Cytoplasm</location>
    </subcellularLocation>
</comment>
<sequence>MSLPSEFTAFAAGGGNTARIFKSGPGTQAFTAHNLHSRGQSVVMIAPGAREYAELKALITLFSRNDLAENNKIIPAWERDWVFLPPYLCKNPVASEWSERWSALHALTRGGKQSVLMTVDNLLPKWPMPSVLENNYINLSKGEEMEPELLIEQLVSWGYTRTKLVSGYGEMSMRGDILDIYAPGYDLPLRLEFFGDILEEIRVFDPSSQRSKADLDEMTLLPVAPAMLTGNNIDDAAALWKHLKKTGEISAEGHAKLLEKVGNADGMIWPGLFYPECTDLKSFLSKKAVYVLSSASNLRLRLQDHEYSWKTFLHDKSAHSGCKWPVNTICWNEEKARSIWRDERQIVYEDLVIGREKDGIDLSERSLTAFTDIFWKPEQMKRPWAALVAGLKEWSSERFQTVLSFKTDRSRKKFLSLIESEQLSISTEYSPLNRGIYALISPLKNGMELEWNQTIILGEDVLQPQAAKGTRIRDKAFEGMTSYEDLLPEDLLVHRDYGLSRFGGLHHFKVGDVSNDYLLLFFDADDKLYVPVDRLNLVQKYKGPEGSCSVLDKLGGTRWSKTRDKARKAIEKIAGELVEMYAYRKVAKGYAYGPLDDMYWEFESTFGFEETPDQEKAIQDVFRDMESPEPMDRLVCGDVGFGKTEVALRAAFRAVLDGKQVILLCPTTVLAEQHYQTFMQRMEGFPVVVGMLSRFVTKTSQKRVLEQLSSGTLDILIGTHRVLSKDVEAPNLGLLILDEEQRFGVRHKERIKEMRKNIDALTLTATPIPRTLQLSLSGVRSLSTIETPPVDRKPVETALVERDEAMLASVVKRELERGGQVFWVHNRVQGLERVAEFVKKLAPDAKIGMAHGQMSEKNLENTIHKFWHKELDILIATAIIESGLDFPNANTLIVDQAQMFGLGQLYQLRGRVGRSTRQAYAYFVVSSLDSLSEKAKRRMQIILQLDYLGAGFKVAMEDLRLRGAGNILGEVQSGQMAKVGLDLFLEMLDEEVRRIKGDDSTVMTDPEMNFVFKAHLPEDYVPDARERLRYYRALSSANTEARIEELASEIKDRFGHFPEEVENFITVLYLKRTLARLGVTRADLFPARVVLTWEESRNPVEPVKLMKWIADDKNSARLKPPVSIEIRYEKDIKIAAGLNQICKNLEPLVEQI</sequence>
<dbReference type="PANTHER" id="PTHR47964:SF1">
    <property type="entry name" value="ATP-DEPENDENT DNA HELICASE HOMOLOG RECG, CHLOROPLASTIC"/>
    <property type="match status" value="1"/>
</dbReference>
<evidence type="ECO:0000256" key="5">
    <source>
        <dbReference type="ARBA" id="ARBA00022806"/>
    </source>
</evidence>
<comment type="similarity">
    <text evidence="9">In the N-terminal section; belongs to the UvrB family.</text>
</comment>
<dbReference type="Proteomes" id="UP000199053">
    <property type="component" value="Unassembled WGS sequence"/>
</dbReference>
<organism evidence="12 13">
    <name type="scientific">Maridesulfovibrio ferrireducens</name>
    <dbReference type="NCBI Taxonomy" id="246191"/>
    <lineage>
        <taxon>Bacteria</taxon>
        <taxon>Pseudomonadati</taxon>
        <taxon>Thermodesulfobacteriota</taxon>
        <taxon>Desulfovibrionia</taxon>
        <taxon>Desulfovibrionales</taxon>
        <taxon>Desulfovibrionaceae</taxon>
        <taxon>Maridesulfovibrio</taxon>
    </lineage>
</organism>
<dbReference type="SUPFAM" id="SSF143517">
    <property type="entry name" value="TRCF domain-like"/>
    <property type="match status" value="1"/>
</dbReference>
<dbReference type="EC" id="3.6.4.-" evidence="9"/>
<keyword evidence="1 9" id="KW-0963">Cytoplasm</keyword>
<dbReference type="InterPro" id="IPR047112">
    <property type="entry name" value="RecG/Mfd"/>
</dbReference>
<dbReference type="Pfam" id="PF00270">
    <property type="entry name" value="DEAD"/>
    <property type="match status" value="1"/>
</dbReference>
<dbReference type="Pfam" id="PF02559">
    <property type="entry name" value="CarD_TRCF_RID"/>
    <property type="match status" value="1"/>
</dbReference>
<dbReference type="OrthoDB" id="9804325at2"/>
<dbReference type="InterPro" id="IPR003711">
    <property type="entry name" value="CarD-like/TRCF_RID"/>
</dbReference>
<dbReference type="AlphaFoldDB" id="A0A1G9I5Y2"/>
<evidence type="ECO:0000313" key="12">
    <source>
        <dbReference type="EMBL" id="SDL20274.1"/>
    </source>
</evidence>
<dbReference type="GO" id="GO:0000716">
    <property type="term" value="P:transcription-coupled nucleotide-excision repair, DNA damage recognition"/>
    <property type="evidence" value="ECO:0007669"/>
    <property type="project" value="UniProtKB-UniRule"/>
</dbReference>
<dbReference type="Pfam" id="PF00271">
    <property type="entry name" value="Helicase_C"/>
    <property type="match status" value="1"/>
</dbReference>
<dbReference type="SUPFAM" id="SSF141259">
    <property type="entry name" value="CarD-like"/>
    <property type="match status" value="1"/>
</dbReference>
<evidence type="ECO:0000256" key="4">
    <source>
        <dbReference type="ARBA" id="ARBA00022801"/>
    </source>
</evidence>
<keyword evidence="2 9" id="KW-0547">Nucleotide-binding</keyword>
<dbReference type="RefSeq" id="WP_092161478.1">
    <property type="nucleotide sequence ID" value="NZ_FNGA01000003.1"/>
</dbReference>
<dbReference type="InterPro" id="IPR036101">
    <property type="entry name" value="CarD-like/TRCF_RID_sf"/>
</dbReference>
<dbReference type="InterPro" id="IPR014001">
    <property type="entry name" value="Helicase_ATP-bd"/>
</dbReference>
<dbReference type="InterPro" id="IPR005118">
    <property type="entry name" value="TRCF_C"/>
</dbReference>
<dbReference type="GO" id="GO:0016787">
    <property type="term" value="F:hydrolase activity"/>
    <property type="evidence" value="ECO:0007669"/>
    <property type="project" value="UniProtKB-KW"/>
</dbReference>
<evidence type="ECO:0000256" key="7">
    <source>
        <dbReference type="ARBA" id="ARBA00023125"/>
    </source>
</evidence>
<dbReference type="Gene3D" id="3.40.50.300">
    <property type="entry name" value="P-loop containing nucleotide triphosphate hydrolases"/>
    <property type="match status" value="2"/>
</dbReference>
<keyword evidence="8 9" id="KW-0234">DNA repair</keyword>
<dbReference type="GO" id="GO:0005737">
    <property type="term" value="C:cytoplasm"/>
    <property type="evidence" value="ECO:0007669"/>
    <property type="project" value="UniProtKB-SubCell"/>
</dbReference>
<dbReference type="InterPro" id="IPR001650">
    <property type="entry name" value="Helicase_C-like"/>
</dbReference>
<dbReference type="Gene3D" id="3.90.1150.50">
    <property type="entry name" value="Transcription-repair-coupling factor, D7 domain"/>
    <property type="match status" value="1"/>
</dbReference>
<dbReference type="SUPFAM" id="SSF52540">
    <property type="entry name" value="P-loop containing nucleoside triphosphate hydrolases"/>
    <property type="match status" value="3"/>
</dbReference>
<dbReference type="STRING" id="246191.SAMN05660337_2450"/>
<protein>
    <recommendedName>
        <fullName evidence="9">Transcription-repair-coupling factor</fullName>
        <shortName evidence="9">TRCF</shortName>
        <ecNumber evidence="9">3.6.4.-</ecNumber>
    </recommendedName>
</protein>
<dbReference type="SMART" id="SM00487">
    <property type="entry name" value="DEXDc"/>
    <property type="match status" value="1"/>
</dbReference>
<evidence type="ECO:0000256" key="9">
    <source>
        <dbReference type="HAMAP-Rule" id="MF_00969"/>
    </source>
</evidence>
<dbReference type="Pfam" id="PF03461">
    <property type="entry name" value="TRCF"/>
    <property type="match status" value="1"/>
</dbReference>
<dbReference type="GO" id="GO:0003684">
    <property type="term" value="F:damaged DNA binding"/>
    <property type="evidence" value="ECO:0007669"/>
    <property type="project" value="InterPro"/>
</dbReference>
<dbReference type="InterPro" id="IPR011545">
    <property type="entry name" value="DEAD/DEAH_box_helicase_dom"/>
</dbReference>
<feature type="domain" description="Helicase ATP-binding" evidence="10">
    <location>
        <begin position="624"/>
        <end position="785"/>
    </location>
</feature>
<gene>
    <name evidence="9" type="primary">mfd</name>
    <name evidence="12" type="ORF">SAMN05660337_2450</name>
</gene>